<dbReference type="EMBL" id="VTPC01025560">
    <property type="protein sequence ID" value="KAF2891681.1"/>
    <property type="molecule type" value="Genomic_DNA"/>
</dbReference>
<accession>A0A8K0CU47</accession>
<evidence type="ECO:0000313" key="3">
    <source>
        <dbReference type="EMBL" id="KAF2891681.1"/>
    </source>
</evidence>
<gene>
    <name evidence="3" type="ORF">ILUMI_14492</name>
</gene>
<dbReference type="AlphaFoldDB" id="A0A8K0CU47"/>
<dbReference type="InterPro" id="IPR033640">
    <property type="entry name" value="FAR_C"/>
</dbReference>
<feature type="transmembrane region" description="Helical" evidence="1">
    <location>
        <begin position="92"/>
        <end position="110"/>
    </location>
</feature>
<dbReference type="OrthoDB" id="429813at2759"/>
<dbReference type="Pfam" id="PF03015">
    <property type="entry name" value="Sterile"/>
    <property type="match status" value="1"/>
</dbReference>
<dbReference type="CDD" id="cd09071">
    <property type="entry name" value="FAR_C"/>
    <property type="match status" value="1"/>
</dbReference>
<feature type="domain" description="Fatty acyl-CoA reductase C-terminal" evidence="2">
    <location>
        <begin position="2"/>
        <end position="72"/>
    </location>
</feature>
<proteinExistence type="predicted"/>
<organism evidence="3 4">
    <name type="scientific">Ignelater luminosus</name>
    <name type="common">Cucubano</name>
    <name type="synonym">Pyrophorus luminosus</name>
    <dbReference type="NCBI Taxonomy" id="2038154"/>
    <lineage>
        <taxon>Eukaryota</taxon>
        <taxon>Metazoa</taxon>
        <taxon>Ecdysozoa</taxon>
        <taxon>Arthropoda</taxon>
        <taxon>Hexapoda</taxon>
        <taxon>Insecta</taxon>
        <taxon>Pterygota</taxon>
        <taxon>Neoptera</taxon>
        <taxon>Endopterygota</taxon>
        <taxon>Coleoptera</taxon>
        <taxon>Polyphaga</taxon>
        <taxon>Elateriformia</taxon>
        <taxon>Elateroidea</taxon>
        <taxon>Elateridae</taxon>
        <taxon>Agrypninae</taxon>
        <taxon>Pyrophorini</taxon>
        <taxon>Ignelater</taxon>
    </lineage>
</organism>
<name>A0A8K0CU47_IGNLU</name>
<protein>
    <recommendedName>
        <fullName evidence="2">Fatty acyl-CoA reductase C-terminal domain-containing protein</fullName>
    </recommendedName>
</protein>
<keyword evidence="1" id="KW-0472">Membrane</keyword>
<evidence type="ECO:0000259" key="2">
    <source>
        <dbReference type="Pfam" id="PF03015"/>
    </source>
</evidence>
<keyword evidence="4" id="KW-1185">Reference proteome</keyword>
<evidence type="ECO:0000256" key="1">
    <source>
        <dbReference type="SAM" id="Phobius"/>
    </source>
</evidence>
<feature type="non-terminal residue" evidence="3">
    <location>
        <position position="1"/>
    </location>
</feature>
<dbReference type="Proteomes" id="UP000801492">
    <property type="component" value="Unassembled WGS sequence"/>
</dbReference>
<sequence>IIKAYAKMLKFSQILEFFATREWNIVNDNVYNLWNRLNDEDKNLFPFNMDIIDCKQYVQGICLGIKLYVMKETLDNAEADKKRYQRLMKIHYAVKYTFMLILLIIFYQVIRLSLGVYGLIFA</sequence>
<keyword evidence="1" id="KW-0812">Transmembrane</keyword>
<reference evidence="3" key="1">
    <citation type="submission" date="2019-08" db="EMBL/GenBank/DDBJ databases">
        <title>The genome of the North American firefly Photinus pyralis.</title>
        <authorList>
            <consortium name="Photinus pyralis genome working group"/>
            <person name="Fallon T.R."/>
            <person name="Sander Lower S.E."/>
            <person name="Weng J.-K."/>
        </authorList>
    </citation>
    <scope>NUCLEOTIDE SEQUENCE</scope>
    <source>
        <strain evidence="3">TRF0915ILg1</strain>
        <tissue evidence="3">Whole body</tissue>
    </source>
</reference>
<comment type="caution">
    <text evidence="3">The sequence shown here is derived from an EMBL/GenBank/DDBJ whole genome shotgun (WGS) entry which is preliminary data.</text>
</comment>
<keyword evidence="1" id="KW-1133">Transmembrane helix</keyword>
<evidence type="ECO:0000313" key="4">
    <source>
        <dbReference type="Proteomes" id="UP000801492"/>
    </source>
</evidence>